<dbReference type="EMBL" id="JABEXW010000241">
    <property type="protein sequence ID" value="KAF4967385.1"/>
    <property type="molecule type" value="Genomic_DNA"/>
</dbReference>
<sequence length="229" mass="26330">MVQRNPQIYRRPEQPRRPRKATPRETPLPSRFLNEQILDGPPSYSRRDFEEPRLRKCRFNVADIDWEASKQLAGGLDGYSWKIFINEAGPYVLKMFWDLEQPKHYFAPERECQNAAILAMIEASVAQTVADSAKIYLDPNPKTEKDARANFYSFAKESVLPQPQSQNIQDFSISRVPRFRKCHGWLKIGGQDSPIPSSLWPPTLNVGRTQRLIVTVPDLIRESTSAIFA</sequence>
<name>A0A8H4XAM9_9HYPO</name>
<evidence type="ECO:0000256" key="1">
    <source>
        <dbReference type="SAM" id="MobiDB-lite"/>
    </source>
</evidence>
<reference evidence="2" key="1">
    <citation type="journal article" date="2020" name="BMC Genomics">
        <title>Correction to: Identification and distribution of gene clusters required for synthesis of sphingolipid metabolism inhibitors in diverse species of the filamentous fungus Fusarium.</title>
        <authorList>
            <person name="Kim H.S."/>
            <person name="Lohmar J.M."/>
            <person name="Busman M."/>
            <person name="Brown D.W."/>
            <person name="Naumann T.A."/>
            <person name="Divon H.H."/>
            <person name="Lysoe E."/>
            <person name="Uhlig S."/>
            <person name="Proctor R.H."/>
        </authorList>
    </citation>
    <scope>NUCLEOTIDE SEQUENCE</scope>
    <source>
        <strain evidence="2">NRRL 20472</strain>
    </source>
</reference>
<dbReference type="OrthoDB" id="4633509at2759"/>
<dbReference type="Proteomes" id="UP000622797">
    <property type="component" value="Unassembled WGS sequence"/>
</dbReference>
<evidence type="ECO:0000313" key="3">
    <source>
        <dbReference type="Proteomes" id="UP000622797"/>
    </source>
</evidence>
<proteinExistence type="predicted"/>
<evidence type="ECO:0000313" key="2">
    <source>
        <dbReference type="EMBL" id="KAF4967385.1"/>
    </source>
</evidence>
<dbReference type="AlphaFoldDB" id="A0A8H4XAM9"/>
<protein>
    <submittedName>
        <fullName evidence="2">Uncharacterized protein</fullName>
    </submittedName>
</protein>
<gene>
    <name evidence="2" type="ORF">FSARC_5064</name>
</gene>
<keyword evidence="3" id="KW-1185">Reference proteome</keyword>
<accession>A0A8H4XAM9</accession>
<reference evidence="2" key="2">
    <citation type="submission" date="2020-05" db="EMBL/GenBank/DDBJ databases">
        <authorList>
            <person name="Kim H.-S."/>
            <person name="Proctor R.H."/>
            <person name="Brown D.W."/>
        </authorList>
    </citation>
    <scope>NUCLEOTIDE SEQUENCE</scope>
    <source>
        <strain evidence="2">NRRL 20472</strain>
    </source>
</reference>
<feature type="region of interest" description="Disordered" evidence="1">
    <location>
        <begin position="1"/>
        <end position="30"/>
    </location>
</feature>
<comment type="caution">
    <text evidence="2">The sequence shown here is derived from an EMBL/GenBank/DDBJ whole genome shotgun (WGS) entry which is preliminary data.</text>
</comment>
<organism evidence="2 3">
    <name type="scientific">Fusarium sarcochroum</name>
    <dbReference type="NCBI Taxonomy" id="1208366"/>
    <lineage>
        <taxon>Eukaryota</taxon>
        <taxon>Fungi</taxon>
        <taxon>Dikarya</taxon>
        <taxon>Ascomycota</taxon>
        <taxon>Pezizomycotina</taxon>
        <taxon>Sordariomycetes</taxon>
        <taxon>Hypocreomycetidae</taxon>
        <taxon>Hypocreales</taxon>
        <taxon>Nectriaceae</taxon>
        <taxon>Fusarium</taxon>
        <taxon>Fusarium lateritium species complex</taxon>
    </lineage>
</organism>